<reference evidence="1" key="1">
    <citation type="submission" date="2017-05" db="UniProtKB">
        <authorList>
            <consortium name="EnsemblMetazoa"/>
        </authorList>
    </citation>
    <scope>IDENTIFICATION</scope>
</reference>
<accession>A0A1X7UL22</accession>
<sequence length="23" mass="2603">MNVGCHMDRHLVKSCLVQSCKIT</sequence>
<proteinExistence type="predicted"/>
<dbReference type="InParanoid" id="A0A1X7UL22"/>
<dbReference type="EnsemblMetazoa" id="Aqu2.1.28199_001">
    <property type="protein sequence ID" value="Aqu2.1.28199_001"/>
    <property type="gene ID" value="Aqu2.1.28199"/>
</dbReference>
<evidence type="ECO:0000313" key="1">
    <source>
        <dbReference type="EnsemblMetazoa" id="Aqu2.1.28199_001"/>
    </source>
</evidence>
<name>A0A1X7UL22_AMPQE</name>
<protein>
    <submittedName>
        <fullName evidence="1">Uncharacterized protein</fullName>
    </submittedName>
</protein>
<organism evidence="1">
    <name type="scientific">Amphimedon queenslandica</name>
    <name type="common">Sponge</name>
    <dbReference type="NCBI Taxonomy" id="400682"/>
    <lineage>
        <taxon>Eukaryota</taxon>
        <taxon>Metazoa</taxon>
        <taxon>Porifera</taxon>
        <taxon>Demospongiae</taxon>
        <taxon>Heteroscleromorpha</taxon>
        <taxon>Haplosclerida</taxon>
        <taxon>Niphatidae</taxon>
        <taxon>Amphimedon</taxon>
    </lineage>
</organism>
<dbReference type="AlphaFoldDB" id="A0A1X7UL22"/>